<protein>
    <submittedName>
        <fullName evidence="2">Effector</fullName>
    </submittedName>
</protein>
<keyword evidence="3" id="KW-1185">Reference proteome</keyword>
<reference evidence="2 3" key="1">
    <citation type="journal article" date="2023" name="Int. J. Syst. Evol. Microbiol.">
        <title>The observation of taxonomic boundaries for the 16SrII and 16SrXXV phytoplasmas using genome-based delimitation.</title>
        <authorList>
            <person name="Rodrigues Jardim B."/>
            <person name="Tran-Nguyen L.T.T."/>
            <person name="Gambley C."/>
            <person name="Al-Sadi A.M."/>
            <person name="Al-Subhi A.M."/>
            <person name="Foissac X."/>
            <person name="Salar P."/>
            <person name="Cai H."/>
            <person name="Yang J.Y."/>
            <person name="Davis R."/>
            <person name="Jones L."/>
            <person name="Rodoni B."/>
            <person name="Constable F.E."/>
        </authorList>
    </citation>
    <scope>NUCLEOTIDE SEQUENCE [LARGE SCALE GENOMIC DNA]</scope>
    <source>
        <strain evidence="2">BAWM-OMN-P53</strain>
    </source>
</reference>
<evidence type="ECO:0000313" key="3">
    <source>
        <dbReference type="Proteomes" id="UP001170674"/>
    </source>
</evidence>
<name>A0ABT9D313_9MOLU</name>
<evidence type="ECO:0000256" key="1">
    <source>
        <dbReference type="SAM" id="Phobius"/>
    </source>
</evidence>
<keyword evidence="1" id="KW-0472">Membrane</keyword>
<sequence>MFIIIKKIIQWVSIILGLLSCFLIGFLVLTKMNIIKLPKTKIEIPSIKETKFENVEEWYDDNKKCQMIKAKYTFDGLNGIGYYRQQLANKANIGAFEFMKIQDRLEIQKEPTNLANYIQEGYPFDRWNDLG</sequence>
<dbReference type="PROSITE" id="PS51257">
    <property type="entry name" value="PROKAR_LIPOPROTEIN"/>
    <property type="match status" value="1"/>
</dbReference>
<feature type="transmembrane region" description="Helical" evidence="1">
    <location>
        <begin position="12"/>
        <end position="29"/>
    </location>
</feature>
<comment type="caution">
    <text evidence="2">The sequence shown here is derived from an EMBL/GenBank/DDBJ whole genome shotgun (WGS) entry which is preliminary data.</text>
</comment>
<dbReference type="EMBL" id="JAOSIR010000041">
    <property type="protein sequence ID" value="MDO8059406.1"/>
    <property type="molecule type" value="Genomic_DNA"/>
</dbReference>
<accession>A0ABT9D313</accession>
<keyword evidence="1" id="KW-1133">Transmembrane helix</keyword>
<organism evidence="2 3">
    <name type="scientific">Candidatus Phytoplasma crotalariae</name>
    <dbReference type="NCBI Taxonomy" id="2982627"/>
    <lineage>
        <taxon>Bacteria</taxon>
        <taxon>Bacillati</taxon>
        <taxon>Mycoplasmatota</taxon>
        <taxon>Mollicutes</taxon>
        <taxon>Acholeplasmatales</taxon>
        <taxon>Acholeplasmataceae</taxon>
        <taxon>Candidatus Phytoplasma</taxon>
        <taxon>16SrII (Peanut WB group)</taxon>
    </lineage>
</organism>
<proteinExistence type="predicted"/>
<dbReference type="Proteomes" id="UP001170674">
    <property type="component" value="Unassembled WGS sequence"/>
</dbReference>
<keyword evidence="1" id="KW-0812">Transmembrane</keyword>
<evidence type="ECO:0000313" key="2">
    <source>
        <dbReference type="EMBL" id="MDO8059406.1"/>
    </source>
</evidence>
<feature type="non-terminal residue" evidence="2">
    <location>
        <position position="131"/>
    </location>
</feature>
<gene>
    <name evidence="2" type="ORF">OC683_02205</name>
</gene>